<accession>A0A5C6BWZ1</accession>
<dbReference type="InterPro" id="IPR036188">
    <property type="entry name" value="FAD/NAD-bd_sf"/>
</dbReference>
<evidence type="ECO:0000256" key="1">
    <source>
        <dbReference type="ARBA" id="ARBA00023002"/>
    </source>
</evidence>
<keyword evidence="1 3" id="KW-0560">Oxidoreductase</keyword>
<organism evidence="3 4">
    <name type="scientific">Allorhodopirellula heiligendammensis</name>
    <dbReference type="NCBI Taxonomy" id="2714739"/>
    <lineage>
        <taxon>Bacteria</taxon>
        <taxon>Pseudomonadati</taxon>
        <taxon>Planctomycetota</taxon>
        <taxon>Planctomycetia</taxon>
        <taxon>Pirellulales</taxon>
        <taxon>Pirellulaceae</taxon>
        <taxon>Allorhodopirellula</taxon>
    </lineage>
</organism>
<evidence type="ECO:0000313" key="3">
    <source>
        <dbReference type="EMBL" id="TWU15796.1"/>
    </source>
</evidence>
<dbReference type="PANTHER" id="PTHR13847:SF289">
    <property type="entry name" value="GLYCINE OXIDASE"/>
    <property type="match status" value="1"/>
</dbReference>
<dbReference type="EMBL" id="SJPU01000002">
    <property type="protein sequence ID" value="TWU15796.1"/>
    <property type="molecule type" value="Genomic_DNA"/>
</dbReference>
<dbReference type="GO" id="GO:0050622">
    <property type="term" value="F:glycine dehydrogenase (cyanide-forming) activity"/>
    <property type="evidence" value="ECO:0007669"/>
    <property type="project" value="UniProtKB-EC"/>
</dbReference>
<comment type="caution">
    <text evidence="3">The sequence shown here is derived from an EMBL/GenBank/DDBJ whole genome shotgun (WGS) entry which is preliminary data.</text>
</comment>
<dbReference type="SUPFAM" id="SSF51905">
    <property type="entry name" value="FAD/NAD(P)-binding domain"/>
    <property type="match status" value="1"/>
</dbReference>
<dbReference type="Proteomes" id="UP000319908">
    <property type="component" value="Unassembled WGS sequence"/>
</dbReference>
<gene>
    <name evidence="3" type="primary">hcnC</name>
    <name evidence="3" type="ORF">Poly21_29980</name>
</gene>
<proteinExistence type="predicted"/>
<dbReference type="GO" id="GO:0005737">
    <property type="term" value="C:cytoplasm"/>
    <property type="evidence" value="ECO:0007669"/>
    <property type="project" value="TreeGrafter"/>
</dbReference>
<sequence>MAASDSDLVASVPPPVDARVDTAVVGGGVIGLSVAWELAQRGYGVTVIERRATPAESPLPDGVTTTEACTSWTAAGILPPANFELATDPLDRFRGFSHQIWPDWAARLKTVSGIDVGLIACGGYYLAETAGEAAAMIGMTSYWDELNIECHALSRDQLSARLPDLTSWIESNPWLCKHPDRAAWWIPDEYQVRPPRLLQALHLACRASGVQFIENTSVTSIEHAPSSATIYASDDQSSNIKVATAKRVVLCGGAATGLIDPTIGLQNSFIPIRGQVLLLRSDAFRAPVVVNIGNRYLVSRGDGQVLVGSCEEEAGFAQHATAAMIEQLRQFASHVCPELAAAPEIYRWAGLRPMTFDGFPMLGRVPDRSNLYVAAGHYRSGIHFSPATAIAMADIVDQRPSFIDLSPFAVSLSLRSAS</sequence>
<dbReference type="Gene3D" id="3.50.50.60">
    <property type="entry name" value="FAD/NAD(P)-binding domain"/>
    <property type="match status" value="1"/>
</dbReference>
<dbReference type="SUPFAM" id="SSF54373">
    <property type="entry name" value="FAD-linked reductases, C-terminal domain"/>
    <property type="match status" value="1"/>
</dbReference>
<keyword evidence="4" id="KW-1185">Reference proteome</keyword>
<dbReference type="PANTHER" id="PTHR13847">
    <property type="entry name" value="SARCOSINE DEHYDROGENASE-RELATED"/>
    <property type="match status" value="1"/>
</dbReference>
<dbReference type="AlphaFoldDB" id="A0A5C6BWZ1"/>
<evidence type="ECO:0000313" key="4">
    <source>
        <dbReference type="Proteomes" id="UP000319908"/>
    </source>
</evidence>
<dbReference type="InterPro" id="IPR006076">
    <property type="entry name" value="FAD-dep_OxRdtase"/>
</dbReference>
<dbReference type="Gene3D" id="3.30.9.10">
    <property type="entry name" value="D-Amino Acid Oxidase, subunit A, domain 2"/>
    <property type="match status" value="1"/>
</dbReference>
<reference evidence="3 4" key="1">
    <citation type="journal article" date="2020" name="Antonie Van Leeuwenhoek">
        <title>Rhodopirellula heiligendammensis sp. nov., Rhodopirellula pilleata sp. nov., and Rhodopirellula solitaria sp. nov. isolated from natural or artificial marine surfaces in Northern Germany and California, USA, and emended description of the genus Rhodopirellula.</title>
        <authorList>
            <person name="Kallscheuer N."/>
            <person name="Wiegand S."/>
            <person name="Jogler M."/>
            <person name="Boedeker C."/>
            <person name="Peeters S.H."/>
            <person name="Rast P."/>
            <person name="Heuer A."/>
            <person name="Jetten M.S.M."/>
            <person name="Rohde M."/>
            <person name="Jogler C."/>
        </authorList>
    </citation>
    <scope>NUCLEOTIDE SEQUENCE [LARGE SCALE GENOMIC DNA]</scope>
    <source>
        <strain evidence="3 4">Poly21</strain>
    </source>
</reference>
<dbReference type="EC" id="1.4.99.5" evidence="3"/>
<protein>
    <submittedName>
        <fullName evidence="3">Hydrogen cyanide synthase subunit HcnC</fullName>
        <ecNumber evidence="3">1.4.99.5</ecNumber>
    </submittedName>
</protein>
<evidence type="ECO:0000259" key="2">
    <source>
        <dbReference type="Pfam" id="PF01266"/>
    </source>
</evidence>
<dbReference type="OrthoDB" id="9794226at2"/>
<dbReference type="RefSeq" id="WP_146407584.1">
    <property type="nucleotide sequence ID" value="NZ_SJPU01000002.1"/>
</dbReference>
<dbReference type="Pfam" id="PF01266">
    <property type="entry name" value="DAO"/>
    <property type="match status" value="1"/>
</dbReference>
<name>A0A5C6BWZ1_9BACT</name>
<feature type="domain" description="FAD dependent oxidoreductase" evidence="2">
    <location>
        <begin position="21"/>
        <end position="394"/>
    </location>
</feature>